<reference evidence="6" key="1">
    <citation type="journal article" date="2014" name="Proc. Natl. Acad. Sci. U.S.A.">
        <title>Extensive sampling of basidiomycete genomes demonstrates inadequacy of the white-rot/brown-rot paradigm for wood decay fungi.</title>
        <authorList>
            <person name="Riley R."/>
            <person name="Salamov A.A."/>
            <person name="Brown D.W."/>
            <person name="Nagy L.G."/>
            <person name="Floudas D."/>
            <person name="Held B.W."/>
            <person name="Levasseur A."/>
            <person name="Lombard V."/>
            <person name="Morin E."/>
            <person name="Otillar R."/>
            <person name="Lindquist E.A."/>
            <person name="Sun H."/>
            <person name="LaButti K.M."/>
            <person name="Schmutz J."/>
            <person name="Jabbour D."/>
            <person name="Luo H."/>
            <person name="Baker S.E."/>
            <person name="Pisabarro A.G."/>
            <person name="Walton J.D."/>
            <person name="Blanchette R.A."/>
            <person name="Henrissat B."/>
            <person name="Martin F."/>
            <person name="Cullen D."/>
            <person name="Hibbett D.S."/>
            <person name="Grigoriev I.V."/>
        </authorList>
    </citation>
    <scope>NUCLEOTIDE SEQUENCE [LARGE SCALE GENOMIC DNA]</scope>
    <source>
        <strain evidence="6">CBS 339.88</strain>
    </source>
</reference>
<dbReference type="PROSITE" id="PS50004">
    <property type="entry name" value="C2"/>
    <property type="match status" value="1"/>
</dbReference>
<dbReference type="CDD" id="cd08681">
    <property type="entry name" value="C2_fungal_Inn1p-like"/>
    <property type="match status" value="1"/>
</dbReference>
<evidence type="ECO:0000313" key="6">
    <source>
        <dbReference type="Proteomes" id="UP000027222"/>
    </source>
</evidence>
<evidence type="ECO:0000256" key="1">
    <source>
        <dbReference type="ARBA" id="ARBA00022723"/>
    </source>
</evidence>
<evidence type="ECO:0000259" key="4">
    <source>
        <dbReference type="PROSITE" id="PS50004"/>
    </source>
</evidence>
<evidence type="ECO:0000256" key="2">
    <source>
        <dbReference type="ARBA" id="ARBA00022837"/>
    </source>
</evidence>
<dbReference type="InterPro" id="IPR000008">
    <property type="entry name" value="C2_dom"/>
</dbReference>
<feature type="region of interest" description="Disordered" evidence="3">
    <location>
        <begin position="455"/>
        <end position="527"/>
    </location>
</feature>
<protein>
    <recommendedName>
        <fullName evidence="4">C2 domain-containing protein</fullName>
    </recommendedName>
</protein>
<feature type="compositionally biased region" description="Low complexity" evidence="3">
    <location>
        <begin position="385"/>
        <end position="396"/>
    </location>
</feature>
<accession>A0A067TJ93</accession>
<name>A0A067TJ93_GALM3</name>
<dbReference type="PANTHER" id="PTHR46502:SF2">
    <property type="entry name" value="16 KDA PHLOEM PROTEIN 2"/>
    <property type="match status" value="1"/>
</dbReference>
<feature type="compositionally biased region" description="Polar residues" evidence="3">
    <location>
        <begin position="198"/>
        <end position="232"/>
    </location>
</feature>
<dbReference type="InterPro" id="IPR037791">
    <property type="entry name" value="C2_fungal_Inn1"/>
</dbReference>
<feature type="compositionally biased region" description="Polar residues" evidence="3">
    <location>
        <begin position="262"/>
        <end position="281"/>
    </location>
</feature>
<dbReference type="Gene3D" id="2.60.40.150">
    <property type="entry name" value="C2 domain"/>
    <property type="match status" value="1"/>
</dbReference>
<dbReference type="GO" id="GO:0046872">
    <property type="term" value="F:metal ion binding"/>
    <property type="evidence" value="ECO:0007669"/>
    <property type="project" value="UniProtKB-KW"/>
</dbReference>
<keyword evidence="2" id="KW-0106">Calcium</keyword>
<feature type="region of interest" description="Disordered" evidence="3">
    <location>
        <begin position="566"/>
        <end position="585"/>
    </location>
</feature>
<dbReference type="SMART" id="SM00239">
    <property type="entry name" value="C2"/>
    <property type="match status" value="1"/>
</dbReference>
<dbReference type="PANTHER" id="PTHR46502">
    <property type="entry name" value="C2 DOMAIN-CONTAINING"/>
    <property type="match status" value="1"/>
</dbReference>
<evidence type="ECO:0000313" key="5">
    <source>
        <dbReference type="EMBL" id="KDR79023.1"/>
    </source>
</evidence>
<dbReference type="Proteomes" id="UP000027222">
    <property type="component" value="Unassembled WGS sequence"/>
</dbReference>
<dbReference type="Pfam" id="PF00168">
    <property type="entry name" value="C2"/>
    <property type="match status" value="1"/>
</dbReference>
<dbReference type="OrthoDB" id="270970at2759"/>
<dbReference type="SUPFAM" id="SSF49562">
    <property type="entry name" value="C2 domain (Calcium/lipid-binding domain, CaLB)"/>
    <property type="match status" value="1"/>
</dbReference>
<sequence length="585" mass="62667">MSKAPINLNDKPDKEAQLGTLIVVLLKARNLNDKHSFRKQDVFAQATLNGAQKRTNVDIKGGQHPEWDGEVRFYIMKNPAAKYRKLEVACYAQEPRSEDLLGKGVVDITETLRTGEFDDWVSLEVDGVQRGELYLEMTYYANAPAPTTAAAPNKFLSAVQTQNSGLQRRPSKLSPADRLSRPQVGRPHAQPSLAYDQAPSSKYSSPLTNSRLNENYTPQSPGSGPVATSNALPASLKPNYPSGSSPKGRQDPLPSNEPYHSYPNSRQSSLGLHQPQVSLPTTLRPGPAGGSPPSTSAGPSPIPIQRQNEFGHVRHPSSSPPAGGSYFSNVNRYETSPQGSPNPYFGGSVSPPNPPNPYIGGNNTLAVGTGLGPGRAYSPAPPSVSNPVGPSPVQSPYTGYGSPPNGPPIIWRQDAVGEAPLPNNGSFSFPMPAVSPTHQRQSSYPYNDFSAVYNSRGSSPAPSNTSHMQNRPPMAAAPSSDDPYLHARYQTPLPLPPGASSPLKALASAPVPTGIPTPPQKMSTPGPDLARFEALKRAEDDARRRREQELRDLELAMALDRELNLAEERASSNGRPAPTAMPGGW</sequence>
<evidence type="ECO:0000256" key="3">
    <source>
        <dbReference type="SAM" id="MobiDB-lite"/>
    </source>
</evidence>
<feature type="compositionally biased region" description="Low complexity" evidence="3">
    <location>
        <begin position="472"/>
        <end position="482"/>
    </location>
</feature>
<organism evidence="5 6">
    <name type="scientific">Galerina marginata (strain CBS 339.88)</name>
    <dbReference type="NCBI Taxonomy" id="685588"/>
    <lineage>
        <taxon>Eukaryota</taxon>
        <taxon>Fungi</taxon>
        <taxon>Dikarya</taxon>
        <taxon>Basidiomycota</taxon>
        <taxon>Agaricomycotina</taxon>
        <taxon>Agaricomycetes</taxon>
        <taxon>Agaricomycetidae</taxon>
        <taxon>Agaricales</taxon>
        <taxon>Agaricineae</taxon>
        <taxon>Strophariaceae</taxon>
        <taxon>Galerina</taxon>
    </lineage>
</organism>
<feature type="compositionally biased region" description="Polar residues" evidence="3">
    <location>
        <begin position="455"/>
        <end position="469"/>
    </location>
</feature>
<dbReference type="EMBL" id="KL142374">
    <property type="protein sequence ID" value="KDR79023.1"/>
    <property type="molecule type" value="Genomic_DNA"/>
</dbReference>
<feature type="compositionally biased region" description="Polar residues" evidence="3">
    <location>
        <begin position="326"/>
        <end position="341"/>
    </location>
</feature>
<dbReference type="InterPro" id="IPR035892">
    <property type="entry name" value="C2_domain_sf"/>
</dbReference>
<dbReference type="AlphaFoldDB" id="A0A067TJ93"/>
<keyword evidence="1" id="KW-0479">Metal-binding</keyword>
<feature type="compositionally biased region" description="Low complexity" evidence="3">
    <location>
        <begin position="500"/>
        <end position="512"/>
    </location>
</feature>
<dbReference type="STRING" id="685588.A0A067TJ93"/>
<dbReference type="HOGENOM" id="CLU_515908_0_0_1"/>
<gene>
    <name evidence="5" type="ORF">GALMADRAFT_244752</name>
</gene>
<feature type="region of interest" description="Disordered" evidence="3">
    <location>
        <begin position="161"/>
        <end position="406"/>
    </location>
</feature>
<feature type="domain" description="C2" evidence="4">
    <location>
        <begin position="1"/>
        <end position="121"/>
    </location>
</feature>
<keyword evidence="6" id="KW-1185">Reference proteome</keyword>
<proteinExistence type="predicted"/>